<dbReference type="AlphaFoldDB" id="A0AB39YKS5"/>
<evidence type="ECO:0000313" key="2">
    <source>
        <dbReference type="EMBL" id="XDV69642.1"/>
    </source>
</evidence>
<keyword evidence="1" id="KW-0472">Membrane</keyword>
<feature type="transmembrane region" description="Helical" evidence="1">
    <location>
        <begin position="63"/>
        <end position="85"/>
    </location>
</feature>
<evidence type="ECO:0000256" key="1">
    <source>
        <dbReference type="SAM" id="Phobius"/>
    </source>
</evidence>
<name>A0AB39YKS5_9MICC</name>
<sequence>MALGLVFIAIGVMWLLFRRPIARRQHWISSQMIGRRGEHSESEPPLEADTEADEERVRGFEMLGVFFCAVLIVGGLLIVVLTLIFRPPWAGK</sequence>
<keyword evidence="1" id="KW-0812">Transmembrane</keyword>
<reference evidence="2" key="1">
    <citation type="submission" date="2024-07" db="EMBL/GenBank/DDBJ databases">
        <authorList>
            <person name="Li J."/>
            <person name="Wei H."/>
            <person name="Ma J."/>
        </authorList>
    </citation>
    <scope>NUCLEOTIDE SEQUENCE</scope>
    <source>
        <strain evidence="2">AMU7</strain>
    </source>
</reference>
<protein>
    <submittedName>
        <fullName evidence="2">Uncharacterized protein</fullName>
    </submittedName>
</protein>
<dbReference type="EMBL" id="CP165735">
    <property type="protein sequence ID" value="XDV69642.1"/>
    <property type="molecule type" value="Genomic_DNA"/>
</dbReference>
<dbReference type="RefSeq" id="WP_369744472.1">
    <property type="nucleotide sequence ID" value="NZ_CP165735.1"/>
</dbReference>
<keyword evidence="1" id="KW-1133">Transmembrane helix</keyword>
<organism evidence="2">
    <name type="scientific">Paenarthrobacter sp. AMU7</name>
    <dbReference type="NCBI Taxonomy" id="3162492"/>
    <lineage>
        <taxon>Bacteria</taxon>
        <taxon>Bacillati</taxon>
        <taxon>Actinomycetota</taxon>
        <taxon>Actinomycetes</taxon>
        <taxon>Micrococcales</taxon>
        <taxon>Micrococcaceae</taxon>
        <taxon>Paenarthrobacter</taxon>
    </lineage>
</organism>
<accession>A0AB39YKS5</accession>
<proteinExistence type="predicted"/>
<gene>
    <name evidence="2" type="ORF">ABQM86_11615</name>
</gene>